<dbReference type="RefSeq" id="WP_269880760.1">
    <property type="nucleotide sequence ID" value="NZ_JAQAGZ010000004.1"/>
</dbReference>
<gene>
    <name evidence="1" type="ORF">O9H85_07830</name>
</gene>
<comment type="caution">
    <text evidence="1">The sequence shown here is derived from an EMBL/GenBank/DDBJ whole genome shotgun (WGS) entry which is preliminary data.</text>
</comment>
<evidence type="ECO:0000313" key="2">
    <source>
        <dbReference type="Proteomes" id="UP001527882"/>
    </source>
</evidence>
<name>A0ABT4Q645_9BACL</name>
<accession>A0ABT4Q645</accession>
<proteinExistence type="predicted"/>
<dbReference type="EMBL" id="JAQAGZ010000004">
    <property type="protein sequence ID" value="MCZ8512340.1"/>
    <property type="molecule type" value="Genomic_DNA"/>
</dbReference>
<protein>
    <submittedName>
        <fullName evidence="1">Uncharacterized protein</fullName>
    </submittedName>
</protein>
<evidence type="ECO:0000313" key="1">
    <source>
        <dbReference type="EMBL" id="MCZ8512340.1"/>
    </source>
</evidence>
<reference evidence="1 2" key="1">
    <citation type="submission" date="2022-12" db="EMBL/GenBank/DDBJ databases">
        <title>Draft genome sequence of Paenibacillus sp. dW9.</title>
        <authorList>
            <person name="Choi E.-W."/>
            <person name="Kim D.-U."/>
        </authorList>
    </citation>
    <scope>NUCLEOTIDE SEQUENCE [LARGE SCALE GENOMIC DNA]</scope>
    <source>
        <strain evidence="2">dW9</strain>
    </source>
</reference>
<keyword evidence="2" id="KW-1185">Reference proteome</keyword>
<sequence length="144" mass="15559">MTRNPDILKNAKGVGGVSPVGAIASAFVIGKLPLYNGLIENFPITTAAGRGYPTGYQGGFSISWVSLQPERRSRLSRPLHFDKVLQPIFSYGIVIFGVKITRRLIPARVLPSGVLTEDAIGGGKHKTKYEEVCEDGSYLHETAS</sequence>
<dbReference type="Proteomes" id="UP001527882">
    <property type="component" value="Unassembled WGS sequence"/>
</dbReference>
<organism evidence="1 2">
    <name type="scientific">Paenibacillus gyeongsangnamensis</name>
    <dbReference type="NCBI Taxonomy" id="3388067"/>
    <lineage>
        <taxon>Bacteria</taxon>
        <taxon>Bacillati</taxon>
        <taxon>Bacillota</taxon>
        <taxon>Bacilli</taxon>
        <taxon>Bacillales</taxon>
        <taxon>Paenibacillaceae</taxon>
        <taxon>Paenibacillus</taxon>
    </lineage>
</organism>